<keyword evidence="3" id="KW-0723">Serine/threonine-protein kinase</keyword>
<dbReference type="PROSITE" id="PS50011">
    <property type="entry name" value="PROTEIN_KINASE_DOM"/>
    <property type="match status" value="2"/>
</dbReference>
<dbReference type="InterPro" id="IPR011009">
    <property type="entry name" value="Kinase-like_dom_sf"/>
</dbReference>
<dbReference type="EC" id="2.7.11.1" evidence="2"/>
<dbReference type="GO" id="GO:0005886">
    <property type="term" value="C:plasma membrane"/>
    <property type="evidence" value="ECO:0007669"/>
    <property type="project" value="TreeGrafter"/>
</dbReference>
<evidence type="ECO:0000256" key="5">
    <source>
        <dbReference type="ARBA" id="ARBA00022741"/>
    </source>
</evidence>
<gene>
    <name evidence="11" type="ORF">QYM36_015111</name>
</gene>
<comment type="similarity">
    <text evidence="1">Belongs to the protein kinase superfamily. TKL Ser/Thr protein kinase family. Pelle subfamily.</text>
</comment>
<evidence type="ECO:0000313" key="11">
    <source>
        <dbReference type="EMBL" id="KAK2707313.1"/>
    </source>
</evidence>
<dbReference type="GO" id="GO:0031349">
    <property type="term" value="P:positive regulation of defense response"/>
    <property type="evidence" value="ECO:0007669"/>
    <property type="project" value="UniProtKB-ARBA"/>
</dbReference>
<keyword evidence="7" id="KW-0067">ATP-binding</keyword>
<accession>A0AA88HE90</accession>
<dbReference type="EMBL" id="JAVRJZ010000019">
    <property type="protein sequence ID" value="KAK2707313.1"/>
    <property type="molecule type" value="Genomic_DNA"/>
</dbReference>
<dbReference type="InterPro" id="IPR001245">
    <property type="entry name" value="Ser-Thr/Tyr_kinase_cat_dom"/>
</dbReference>
<protein>
    <recommendedName>
        <fullName evidence="2">non-specific serine/threonine protein kinase</fullName>
        <ecNumber evidence="2">2.7.11.1</ecNumber>
    </recommendedName>
</protein>
<feature type="domain" description="Protein kinase" evidence="10">
    <location>
        <begin position="205"/>
        <end position="515"/>
    </location>
</feature>
<dbReference type="Proteomes" id="UP001187531">
    <property type="component" value="Unassembled WGS sequence"/>
</dbReference>
<evidence type="ECO:0000256" key="7">
    <source>
        <dbReference type="ARBA" id="ARBA00022840"/>
    </source>
</evidence>
<dbReference type="PROSITE" id="PS00108">
    <property type="entry name" value="PROTEIN_KINASE_ST"/>
    <property type="match status" value="2"/>
</dbReference>
<evidence type="ECO:0000256" key="9">
    <source>
        <dbReference type="ARBA" id="ARBA00048679"/>
    </source>
</evidence>
<keyword evidence="6" id="KW-0418">Kinase</keyword>
<reference evidence="11" key="1">
    <citation type="submission" date="2023-07" db="EMBL/GenBank/DDBJ databases">
        <title>Chromosome-level genome assembly of Artemia franciscana.</title>
        <authorList>
            <person name="Jo E."/>
        </authorList>
    </citation>
    <scope>NUCLEOTIDE SEQUENCE</scope>
    <source>
        <tissue evidence="11">Whole body</tissue>
    </source>
</reference>
<keyword evidence="5" id="KW-0547">Nucleotide-binding</keyword>
<organism evidence="11 12">
    <name type="scientific">Artemia franciscana</name>
    <name type="common">Brine shrimp</name>
    <name type="synonym">Artemia sanfranciscana</name>
    <dbReference type="NCBI Taxonomy" id="6661"/>
    <lineage>
        <taxon>Eukaryota</taxon>
        <taxon>Metazoa</taxon>
        <taxon>Ecdysozoa</taxon>
        <taxon>Arthropoda</taxon>
        <taxon>Crustacea</taxon>
        <taxon>Branchiopoda</taxon>
        <taxon>Anostraca</taxon>
        <taxon>Artemiidae</taxon>
        <taxon>Artemia</taxon>
    </lineage>
</organism>
<evidence type="ECO:0000259" key="10">
    <source>
        <dbReference type="PROSITE" id="PS50011"/>
    </source>
</evidence>
<evidence type="ECO:0000256" key="6">
    <source>
        <dbReference type="ARBA" id="ARBA00022777"/>
    </source>
</evidence>
<dbReference type="InterPro" id="IPR008271">
    <property type="entry name" value="Ser/Thr_kinase_AS"/>
</dbReference>
<name>A0AA88HE90_ARTSF</name>
<comment type="caution">
    <text evidence="11">The sequence shown here is derived from an EMBL/GenBank/DDBJ whole genome shotgun (WGS) entry which is preliminary data.</text>
</comment>
<evidence type="ECO:0000256" key="3">
    <source>
        <dbReference type="ARBA" id="ARBA00022527"/>
    </source>
</evidence>
<dbReference type="SUPFAM" id="SSF56112">
    <property type="entry name" value="Protein kinase-like (PK-like)"/>
    <property type="match status" value="2"/>
</dbReference>
<dbReference type="Gene3D" id="1.10.533.10">
    <property type="entry name" value="Death Domain, Fas"/>
    <property type="match status" value="1"/>
</dbReference>
<dbReference type="Gene3D" id="3.30.200.20">
    <property type="entry name" value="Phosphorylase Kinase, domain 1"/>
    <property type="match status" value="2"/>
</dbReference>
<evidence type="ECO:0000256" key="8">
    <source>
        <dbReference type="ARBA" id="ARBA00047899"/>
    </source>
</evidence>
<feature type="domain" description="Protein kinase" evidence="10">
    <location>
        <begin position="528"/>
        <end position="844"/>
    </location>
</feature>
<dbReference type="GO" id="GO:1902533">
    <property type="term" value="P:positive regulation of intracellular signal transduction"/>
    <property type="evidence" value="ECO:0007669"/>
    <property type="project" value="UniProtKB-ARBA"/>
</dbReference>
<dbReference type="PANTHER" id="PTHR27001:SF931">
    <property type="entry name" value="OS11G0664100 PROTEIN"/>
    <property type="match status" value="1"/>
</dbReference>
<dbReference type="GO" id="GO:0009893">
    <property type="term" value="P:positive regulation of metabolic process"/>
    <property type="evidence" value="ECO:0007669"/>
    <property type="project" value="UniProtKB-ARBA"/>
</dbReference>
<dbReference type="EMBL" id="JAVRJZ010000019">
    <property type="protein sequence ID" value="KAK2707312.1"/>
    <property type="molecule type" value="Genomic_DNA"/>
</dbReference>
<sequence>MFDISEETELRNLPDSVKCTLGKLLDKEGIYHYHGTTGTQEEWKTLMAHIPEFMPVTSDNLIHGKRKYKIEHIQMIEEESRRRGVPPFKLLLGEWGTSGRKRPKVGDLALLMRALDMHRAASYITRELLKYDNPPETEDELEKVMLNLEGFEPQFTDLSISEATKYILEEDEIDIESNYTNVPLELSPALIKEITDNFNERSFKDGGRKMDGRGLFGSVFVGVVPSNTDDNMMHKLRIKSLKYQPFRYEDNTTRVAVKRLKAGTDNEYTKKMFNAEVNALKRLEHINIIPLLGYSFDGQLGNIVYPLMINGSLDYRLLSEDDNSPLPWCVRVDIVHDVAKGLEYIHSQKSLDGAVLVHRDIKSANILLDQDLNAKISDFGLLRCGSNQEMNKTLVMTQMPVGTNCYMPLEAFRGVVEPSWDIYSFGVVILEVLTGLPPIDQNNRLLSSYSDDGCLITDMLDSTAGSWPENIVETLFALSRRCLGEKRSRPIAATIVQEIEKLITRVPIELDYEFLKKTTNDFDDMHVNQGGRKLGEGGFGIVYVGTLAYQEGESMNVTFLRRNAARVQGLLSSQLNRIAVKRLCKKKALDHGPELEKLISKLFVSEIENMSRFSHPNLLTLLGFCAPEVDITGVNSIMFEERCLVYPLMVNGSLEDRLVCKDQSQPLSWETRTHILKQVISAIKYLHTFEKKAFIHRDIKSANVLLDEHCLAKIGDFGLVRAGKSGVTTGIPGETDNPMGTPIYMSIEAVRGDISAKMDVFSFGVVILEVLSGIIASGDNKVGAIVISPDGASMIDVDPKAGDWPEELCSSLFQLATICFGSKQERPTSTQVYSELSNIVDFWLEGVAV</sequence>
<evidence type="ECO:0000256" key="1">
    <source>
        <dbReference type="ARBA" id="ARBA00008718"/>
    </source>
</evidence>
<dbReference type="SMART" id="SM00220">
    <property type="entry name" value="S_TKc"/>
    <property type="match status" value="2"/>
</dbReference>
<dbReference type="EMBL" id="JAVRJZ010000019">
    <property type="protein sequence ID" value="KAK2707309.1"/>
    <property type="molecule type" value="Genomic_DNA"/>
</dbReference>
<dbReference type="Gene3D" id="1.10.510.10">
    <property type="entry name" value="Transferase(Phosphotransferase) domain 1"/>
    <property type="match status" value="2"/>
</dbReference>
<dbReference type="InterPro" id="IPR000719">
    <property type="entry name" value="Prot_kinase_dom"/>
</dbReference>
<dbReference type="Pfam" id="PF07714">
    <property type="entry name" value="PK_Tyr_Ser-Thr"/>
    <property type="match status" value="1"/>
</dbReference>
<proteinExistence type="inferred from homology"/>
<dbReference type="FunFam" id="1.10.510.10:FF:000754">
    <property type="entry name" value="Interleukin-1 receptor-associated kinase"/>
    <property type="match status" value="1"/>
</dbReference>
<comment type="catalytic activity">
    <reaction evidence="8">
        <text>L-threonyl-[protein] + ATP = O-phospho-L-threonyl-[protein] + ADP + H(+)</text>
        <dbReference type="Rhea" id="RHEA:46608"/>
        <dbReference type="Rhea" id="RHEA-COMP:11060"/>
        <dbReference type="Rhea" id="RHEA-COMP:11605"/>
        <dbReference type="ChEBI" id="CHEBI:15378"/>
        <dbReference type="ChEBI" id="CHEBI:30013"/>
        <dbReference type="ChEBI" id="CHEBI:30616"/>
        <dbReference type="ChEBI" id="CHEBI:61977"/>
        <dbReference type="ChEBI" id="CHEBI:456216"/>
        <dbReference type="EC" id="2.7.11.1"/>
    </reaction>
</comment>
<dbReference type="GO" id="GO:0006950">
    <property type="term" value="P:response to stress"/>
    <property type="evidence" value="ECO:0007669"/>
    <property type="project" value="UniProtKB-ARBA"/>
</dbReference>
<comment type="catalytic activity">
    <reaction evidence="9">
        <text>L-seryl-[protein] + ATP = O-phospho-L-seryl-[protein] + ADP + H(+)</text>
        <dbReference type="Rhea" id="RHEA:17989"/>
        <dbReference type="Rhea" id="RHEA-COMP:9863"/>
        <dbReference type="Rhea" id="RHEA-COMP:11604"/>
        <dbReference type="ChEBI" id="CHEBI:15378"/>
        <dbReference type="ChEBI" id="CHEBI:29999"/>
        <dbReference type="ChEBI" id="CHEBI:30616"/>
        <dbReference type="ChEBI" id="CHEBI:83421"/>
        <dbReference type="ChEBI" id="CHEBI:456216"/>
        <dbReference type="EC" id="2.7.11.1"/>
    </reaction>
</comment>
<dbReference type="Pfam" id="PF00069">
    <property type="entry name" value="Pkinase"/>
    <property type="match status" value="1"/>
</dbReference>
<dbReference type="EMBL" id="JAVRJZ010000019">
    <property type="protein sequence ID" value="KAK2707315.1"/>
    <property type="molecule type" value="Genomic_DNA"/>
</dbReference>
<dbReference type="InterPro" id="IPR011029">
    <property type="entry name" value="DEATH-like_dom_sf"/>
</dbReference>
<evidence type="ECO:0000256" key="4">
    <source>
        <dbReference type="ARBA" id="ARBA00022679"/>
    </source>
</evidence>
<dbReference type="GO" id="GO:0005524">
    <property type="term" value="F:ATP binding"/>
    <property type="evidence" value="ECO:0007669"/>
    <property type="project" value="UniProtKB-KW"/>
</dbReference>
<dbReference type="SUPFAM" id="SSF47986">
    <property type="entry name" value="DEATH domain"/>
    <property type="match status" value="1"/>
</dbReference>
<evidence type="ECO:0000313" key="12">
    <source>
        <dbReference type="Proteomes" id="UP001187531"/>
    </source>
</evidence>
<dbReference type="FunFam" id="1.10.510.10:FF:001023">
    <property type="entry name" value="Os07g0541700 protein"/>
    <property type="match status" value="1"/>
</dbReference>
<dbReference type="PANTHER" id="PTHR27001">
    <property type="entry name" value="OS01G0253100 PROTEIN"/>
    <property type="match status" value="1"/>
</dbReference>
<dbReference type="EMBL" id="JAVRJZ010000019">
    <property type="protein sequence ID" value="KAK2707307.1"/>
    <property type="molecule type" value="Genomic_DNA"/>
</dbReference>
<dbReference type="EMBL" id="JAVRJZ010000019">
    <property type="protein sequence ID" value="KAK2707311.1"/>
    <property type="molecule type" value="Genomic_DNA"/>
</dbReference>
<dbReference type="AlphaFoldDB" id="A0AA88HE90"/>
<keyword evidence="4" id="KW-0808">Transferase</keyword>
<dbReference type="GO" id="GO:0004674">
    <property type="term" value="F:protein serine/threonine kinase activity"/>
    <property type="evidence" value="ECO:0007669"/>
    <property type="project" value="UniProtKB-KW"/>
</dbReference>
<keyword evidence="12" id="KW-1185">Reference proteome</keyword>
<evidence type="ECO:0000256" key="2">
    <source>
        <dbReference type="ARBA" id="ARBA00012513"/>
    </source>
</evidence>